<dbReference type="SUPFAM" id="SSF82153">
    <property type="entry name" value="FAS1 domain"/>
    <property type="match status" value="1"/>
</dbReference>
<feature type="compositionally biased region" description="Low complexity" evidence="2">
    <location>
        <begin position="226"/>
        <end position="239"/>
    </location>
</feature>
<protein>
    <recommendedName>
        <fullName evidence="4">FAS1 domain-containing protein</fullName>
    </recommendedName>
</protein>
<feature type="region of interest" description="Disordered" evidence="2">
    <location>
        <begin position="278"/>
        <end position="308"/>
    </location>
</feature>
<comment type="caution">
    <text evidence="5">The sequence shown here is derived from an EMBL/GenBank/DDBJ whole genome shotgun (WGS) entry which is preliminary data.</text>
</comment>
<dbReference type="InterPro" id="IPR000782">
    <property type="entry name" value="FAS1_domain"/>
</dbReference>
<dbReference type="Pfam" id="PF02469">
    <property type="entry name" value="Fasciclin"/>
    <property type="match status" value="1"/>
</dbReference>
<dbReference type="PROSITE" id="PS50213">
    <property type="entry name" value="FAS1"/>
    <property type="match status" value="1"/>
</dbReference>
<proteinExistence type="inferred from homology"/>
<keyword evidence="3" id="KW-0472">Membrane</keyword>
<reference evidence="5 6" key="1">
    <citation type="submission" date="2024-03" db="EMBL/GenBank/DDBJ databases">
        <authorList>
            <person name="Martinez-Hernandez J."/>
        </authorList>
    </citation>
    <scope>NUCLEOTIDE SEQUENCE [LARGE SCALE GENOMIC DNA]</scope>
</reference>
<evidence type="ECO:0000313" key="5">
    <source>
        <dbReference type="EMBL" id="CAL0334333.1"/>
    </source>
</evidence>
<dbReference type="PANTHER" id="PTHR33985">
    <property type="entry name" value="OS02G0491300 PROTEIN-RELATED"/>
    <property type="match status" value="1"/>
</dbReference>
<evidence type="ECO:0000256" key="1">
    <source>
        <dbReference type="ARBA" id="ARBA00007843"/>
    </source>
</evidence>
<keyword evidence="3" id="KW-1133">Transmembrane helix</keyword>
<dbReference type="SMART" id="SM00554">
    <property type="entry name" value="FAS1"/>
    <property type="match status" value="1"/>
</dbReference>
<dbReference type="EMBL" id="CAXHTB010000026">
    <property type="protein sequence ID" value="CAL0334333.1"/>
    <property type="molecule type" value="Genomic_DNA"/>
</dbReference>
<evidence type="ECO:0000256" key="2">
    <source>
        <dbReference type="SAM" id="MobiDB-lite"/>
    </source>
</evidence>
<keyword evidence="6" id="KW-1185">Reference proteome</keyword>
<dbReference type="PANTHER" id="PTHR33985:SF15">
    <property type="entry name" value="FASCICLIN-LIKE ARABINOGALACTAN PROTEIN 19"/>
    <property type="match status" value="1"/>
</dbReference>
<comment type="similarity">
    <text evidence="1">Belongs to the fasciclin-like AGP family.</text>
</comment>
<dbReference type="InterPro" id="IPR052806">
    <property type="entry name" value="Fasciclin-like_AGP"/>
</dbReference>
<accession>A0AAV1YMQ2</accession>
<keyword evidence="3" id="KW-0812">Transmembrane</keyword>
<evidence type="ECO:0000259" key="4">
    <source>
        <dbReference type="PROSITE" id="PS50213"/>
    </source>
</evidence>
<dbReference type="Gene3D" id="2.30.180.10">
    <property type="entry name" value="FAS1 domain"/>
    <property type="match status" value="1"/>
</dbReference>
<dbReference type="InterPro" id="IPR036378">
    <property type="entry name" value="FAS1_dom_sf"/>
</dbReference>
<gene>
    <name evidence="5" type="ORF">LLUT_LOCUS35393</name>
</gene>
<evidence type="ECO:0000256" key="3">
    <source>
        <dbReference type="SAM" id="Phobius"/>
    </source>
</evidence>
<name>A0AAV1YMQ2_LUPLU</name>
<sequence length="330" mass="35777">MEFSISSYITITITILLLMKCFTVNSIISTTEFDSMLDTLRVRGYNLFCNAILTSDLQFDLQDSNLNNSFTFFAPTDSSLFALDMTQTASSYTDTLRLHVIPRRLSLPQLRLLRDGYTLPTLLQDRHVSITRRDASVISVAGVDVLFPGLFYGRDVAVHGLAGILRLRSNVVDEGSGSSHSSSPSPAPVLPPVRSAPRTSPQSHSPVPTPVPKFVSFNVTRRRGSAHSPVASPAPSPFATRREPAAPSPANSIVHAPVVSPVPVNISIIHAPEAETNRRFDPPAISPSRFPDSKISSPPVGLKSEALDRKRKCASSEENIGHMQCYAGTG</sequence>
<dbReference type="AlphaFoldDB" id="A0AAV1YMQ2"/>
<feature type="region of interest" description="Disordered" evidence="2">
    <location>
        <begin position="172"/>
        <end position="249"/>
    </location>
</feature>
<evidence type="ECO:0000313" key="6">
    <source>
        <dbReference type="Proteomes" id="UP001497480"/>
    </source>
</evidence>
<feature type="domain" description="FAS1" evidence="4">
    <location>
        <begin position="20"/>
        <end position="165"/>
    </location>
</feature>
<organism evidence="5 6">
    <name type="scientific">Lupinus luteus</name>
    <name type="common">European yellow lupine</name>
    <dbReference type="NCBI Taxonomy" id="3873"/>
    <lineage>
        <taxon>Eukaryota</taxon>
        <taxon>Viridiplantae</taxon>
        <taxon>Streptophyta</taxon>
        <taxon>Embryophyta</taxon>
        <taxon>Tracheophyta</taxon>
        <taxon>Spermatophyta</taxon>
        <taxon>Magnoliopsida</taxon>
        <taxon>eudicotyledons</taxon>
        <taxon>Gunneridae</taxon>
        <taxon>Pentapetalae</taxon>
        <taxon>rosids</taxon>
        <taxon>fabids</taxon>
        <taxon>Fabales</taxon>
        <taxon>Fabaceae</taxon>
        <taxon>Papilionoideae</taxon>
        <taxon>50 kb inversion clade</taxon>
        <taxon>genistoids sensu lato</taxon>
        <taxon>core genistoids</taxon>
        <taxon>Genisteae</taxon>
        <taxon>Lupinus</taxon>
    </lineage>
</organism>
<feature type="transmembrane region" description="Helical" evidence="3">
    <location>
        <begin position="6"/>
        <end position="28"/>
    </location>
</feature>
<dbReference type="Proteomes" id="UP001497480">
    <property type="component" value="Unassembled WGS sequence"/>
</dbReference>
<dbReference type="FunFam" id="2.30.180.10:FF:000046">
    <property type="entry name" value="Fasciclin-like arabinogalactan family protein"/>
    <property type="match status" value="1"/>
</dbReference>
<feature type="compositionally biased region" description="Low complexity" evidence="2">
    <location>
        <begin position="175"/>
        <end position="184"/>
    </location>
</feature>